<protein>
    <submittedName>
        <fullName evidence="1">Uncharacterized protein</fullName>
    </submittedName>
</protein>
<dbReference type="EMBL" id="JAVRAA010000005">
    <property type="protein sequence ID" value="MDT0337508.1"/>
    <property type="molecule type" value="Genomic_DNA"/>
</dbReference>
<proteinExistence type="predicted"/>
<gene>
    <name evidence="1" type="ORF">RJN63_11760</name>
</gene>
<sequence length="273" mass="29460">MTSIKKDMLTAVKEELAALEAIELPAHTPTIALKEIIAECLPDEREEIWEAIQAYADIHARAAVQLAATGVEPPAEAKQERVPADMASFEAWKGYPLPPRNSDGQFDAEPLHREWRAFCAGRASQIPVTATRGGQQAPLRWITESDYKWLLQFPDTGSATVTLLNKGGGKRVPMFAGRAPAAQSELDGDQRVAVEFYAANPSAALFDLNLRLSRNQVPSGSAGGIPPNSAQAMQFLEQYGLNLTAAGFSQADTLKACQIIFSTKVPQGSPTEA</sequence>
<dbReference type="AlphaFoldDB" id="A0AAE4G7Z2"/>
<comment type="caution">
    <text evidence="1">The sequence shown here is derived from an EMBL/GenBank/DDBJ whole genome shotgun (WGS) entry which is preliminary data.</text>
</comment>
<reference evidence="1" key="1">
    <citation type="submission" date="2023-02" db="EMBL/GenBank/DDBJ databases">
        <title>Description of Herbaspirillum huttiense subsp. nephrolepsisexaltata and Herbaspirillum huttiense subsp. lycopersicon.</title>
        <authorList>
            <person name="Poudel M."/>
            <person name="Sharma A."/>
            <person name="Goss E."/>
            <person name="Tapia J.H."/>
            <person name="Harmon C.M."/>
            <person name="Jones J.B."/>
        </authorList>
    </citation>
    <scope>NUCLEOTIDE SEQUENCE</scope>
    <source>
        <strain evidence="1">NC40101</strain>
    </source>
</reference>
<organism evidence="1">
    <name type="scientific">Herbaspirillum huttiense subsp. nephrolepidis</name>
    <dbReference type="NCBI Taxonomy" id="3075126"/>
    <lineage>
        <taxon>Bacteria</taxon>
        <taxon>Pseudomonadati</taxon>
        <taxon>Pseudomonadota</taxon>
        <taxon>Betaproteobacteria</taxon>
        <taxon>Burkholderiales</taxon>
        <taxon>Oxalobacteraceae</taxon>
        <taxon>Herbaspirillum</taxon>
    </lineage>
</organism>
<dbReference type="RefSeq" id="WP_284076977.1">
    <property type="nucleotide sequence ID" value="NZ_JAVLSM010000007.1"/>
</dbReference>
<name>A0AAE4G7Z2_9BURK</name>
<evidence type="ECO:0000313" key="1">
    <source>
        <dbReference type="EMBL" id="MDT0337508.1"/>
    </source>
</evidence>
<accession>A0AAE4G7Z2</accession>